<name>A0A2T3P0B3_9GAMM</name>
<dbReference type="Proteomes" id="UP000241771">
    <property type="component" value="Unassembled WGS sequence"/>
</dbReference>
<dbReference type="Gene3D" id="3.40.190.10">
    <property type="entry name" value="Periplasmic binding protein-like II"/>
    <property type="match status" value="2"/>
</dbReference>
<evidence type="ECO:0000256" key="1">
    <source>
        <dbReference type="ARBA" id="ARBA00009437"/>
    </source>
</evidence>
<comment type="similarity">
    <text evidence="1">Belongs to the LysR transcriptional regulatory family.</text>
</comment>
<comment type="caution">
    <text evidence="3">The sequence shown here is derived from an EMBL/GenBank/DDBJ whole genome shotgun (WGS) entry which is preliminary data.</text>
</comment>
<dbReference type="OrthoDB" id="9786526at2"/>
<dbReference type="SUPFAM" id="SSF53850">
    <property type="entry name" value="Periplasmic binding protein-like II"/>
    <property type="match status" value="1"/>
</dbReference>
<accession>A0A2T3P0B3</accession>
<proteinExistence type="inferred from homology"/>
<organism evidence="3 4">
    <name type="scientific">Photobacterium sanctipauli</name>
    <dbReference type="NCBI Taxonomy" id="1342794"/>
    <lineage>
        <taxon>Bacteria</taxon>
        <taxon>Pseudomonadati</taxon>
        <taxon>Pseudomonadota</taxon>
        <taxon>Gammaproteobacteria</taxon>
        <taxon>Vibrionales</taxon>
        <taxon>Vibrionaceae</taxon>
        <taxon>Photobacterium</taxon>
    </lineage>
</organism>
<evidence type="ECO:0000313" key="3">
    <source>
        <dbReference type="EMBL" id="PSW21963.1"/>
    </source>
</evidence>
<keyword evidence="4" id="KW-1185">Reference proteome</keyword>
<dbReference type="PANTHER" id="PTHR30537:SF5">
    <property type="entry name" value="HTH-TYPE TRANSCRIPTIONAL ACTIVATOR TTDR-RELATED"/>
    <property type="match status" value="1"/>
</dbReference>
<dbReference type="EMBL" id="PYMA01000001">
    <property type="protein sequence ID" value="PSW21963.1"/>
    <property type="molecule type" value="Genomic_DNA"/>
</dbReference>
<sequence length="92" mass="9992">MSNHPEISVDLHFDDRSVDLIEHGFDIGIGTSINEDSRLIARQLFSTGVGVYAAPSYLEHYGEPQSLTVPASGAWVSGCLNKKSKLGKLFLS</sequence>
<reference evidence="3 4" key="1">
    <citation type="submission" date="2018-01" db="EMBL/GenBank/DDBJ databases">
        <title>Whole genome sequencing of Histamine producing bacteria.</title>
        <authorList>
            <person name="Butler K."/>
        </authorList>
    </citation>
    <scope>NUCLEOTIDE SEQUENCE [LARGE SCALE GENOMIC DNA]</scope>
    <source>
        <strain evidence="3 4">DSM 100436</strain>
    </source>
</reference>
<protein>
    <recommendedName>
        <fullName evidence="2">LysR substrate-binding domain-containing protein</fullName>
    </recommendedName>
</protein>
<gene>
    <name evidence="3" type="ORF">C9I98_01485</name>
</gene>
<dbReference type="AlphaFoldDB" id="A0A2T3P0B3"/>
<dbReference type="GO" id="GO:0006351">
    <property type="term" value="P:DNA-templated transcription"/>
    <property type="evidence" value="ECO:0007669"/>
    <property type="project" value="TreeGrafter"/>
</dbReference>
<dbReference type="Pfam" id="PF03466">
    <property type="entry name" value="LysR_substrate"/>
    <property type="match status" value="1"/>
</dbReference>
<dbReference type="InterPro" id="IPR005119">
    <property type="entry name" value="LysR_subst-bd"/>
</dbReference>
<dbReference type="GO" id="GO:0003700">
    <property type="term" value="F:DNA-binding transcription factor activity"/>
    <property type="evidence" value="ECO:0007669"/>
    <property type="project" value="TreeGrafter"/>
</dbReference>
<dbReference type="PANTHER" id="PTHR30537">
    <property type="entry name" value="HTH-TYPE TRANSCRIPTIONAL REGULATOR"/>
    <property type="match status" value="1"/>
</dbReference>
<evidence type="ECO:0000259" key="2">
    <source>
        <dbReference type="Pfam" id="PF03466"/>
    </source>
</evidence>
<feature type="domain" description="LysR substrate-binding" evidence="2">
    <location>
        <begin position="2"/>
        <end position="67"/>
    </location>
</feature>
<evidence type="ECO:0000313" key="4">
    <source>
        <dbReference type="Proteomes" id="UP000241771"/>
    </source>
</evidence>
<dbReference type="GO" id="GO:0043565">
    <property type="term" value="F:sequence-specific DNA binding"/>
    <property type="evidence" value="ECO:0007669"/>
    <property type="project" value="TreeGrafter"/>
</dbReference>
<dbReference type="InterPro" id="IPR058163">
    <property type="entry name" value="LysR-type_TF_proteobact-type"/>
</dbReference>